<dbReference type="Gene3D" id="3.40.50.300">
    <property type="entry name" value="P-loop containing nucleotide triphosphate hydrolases"/>
    <property type="match status" value="2"/>
</dbReference>
<evidence type="ECO:0000313" key="3">
    <source>
        <dbReference type="Proteomes" id="UP000198607"/>
    </source>
</evidence>
<dbReference type="PANTHER" id="PTHR43581">
    <property type="entry name" value="ATP/GTP PHOSPHATASE"/>
    <property type="match status" value="1"/>
</dbReference>
<dbReference type="STRING" id="83767.SAMN05660652_01102"/>
<dbReference type="GO" id="GO:0016887">
    <property type="term" value="F:ATP hydrolysis activity"/>
    <property type="evidence" value="ECO:0007669"/>
    <property type="project" value="InterPro"/>
</dbReference>
<accession>A0A1G7Z894</accession>
<dbReference type="RefSeq" id="WP_091934964.1">
    <property type="nucleotide sequence ID" value="NZ_FNCY01000003.1"/>
</dbReference>
<dbReference type="SUPFAM" id="SSF52540">
    <property type="entry name" value="P-loop containing nucleoside triphosphate hydrolases"/>
    <property type="match status" value="1"/>
</dbReference>
<dbReference type="Pfam" id="PF13304">
    <property type="entry name" value="AAA_21"/>
    <property type="match status" value="1"/>
</dbReference>
<dbReference type="InterPro" id="IPR027417">
    <property type="entry name" value="P-loop_NTPase"/>
</dbReference>
<organism evidence="2 3">
    <name type="scientific">Propionivibrio dicarboxylicus</name>
    <dbReference type="NCBI Taxonomy" id="83767"/>
    <lineage>
        <taxon>Bacteria</taxon>
        <taxon>Pseudomonadati</taxon>
        <taxon>Pseudomonadota</taxon>
        <taxon>Betaproteobacteria</taxon>
        <taxon>Rhodocyclales</taxon>
        <taxon>Rhodocyclaceae</taxon>
        <taxon>Propionivibrio</taxon>
    </lineage>
</organism>
<keyword evidence="3" id="KW-1185">Reference proteome</keyword>
<sequence length="558" mass="63403">MKLLSIELFGQYKGLRDQAFDFSSVSGDVAVLIGANGSGKSQVMELIAEAFAFLERRQRQDFRVRAPLGYDFRVSYEMASSRYEGLRRFTVNTRDGLRIAVHQLSDQPHDGVAQLAQETWSEITADGSLEELALPRVIGYASGMSENLQRAFMRNALQYFDVIRVRANLKKELAQSNVDERATLVINERYLKRNPGIFAAEGEDPESGLFRLRETDTAIPKNLFLDYDCAALLIATLGMLSHTDRDEVWNEIPFRHPARVVLRYDLRGQATASDNARDIKRLIELAGPNSCKAISRETSEPEYELLELDYLAGDIEINFQDPEVIQRMADNSRAPDQWFSALYKLQLLGVDEWSGTMKRALRRDDFQGHVEKPLKGKLPLSVQELWMSDGERSVAFDDLSDGEVQLLLTLGAVRLFGDDETLFLYDEPETHLNPSWRTRFHLDFEKANEANGKAQAMISSHSPFLVSSLLREAVFHFKKVDGVTDMTNPPGETFGASFDVLIKKHFNLRATISETAVQEIRERLENPQLTTEKKLEWLEDSVGESMERSYLINKLRIS</sequence>
<protein>
    <submittedName>
        <fullName evidence="2">AAA domain-containing protein, putative AbiEii toxin, Type IV TA system</fullName>
    </submittedName>
</protein>
<reference evidence="2 3" key="1">
    <citation type="submission" date="2016-10" db="EMBL/GenBank/DDBJ databases">
        <authorList>
            <person name="de Groot N.N."/>
        </authorList>
    </citation>
    <scope>NUCLEOTIDE SEQUENCE [LARGE SCALE GENOMIC DNA]</scope>
    <source>
        <strain evidence="2 3">DSM 5885</strain>
    </source>
</reference>
<dbReference type="InterPro" id="IPR051396">
    <property type="entry name" value="Bact_Antivir_Def_Nuclease"/>
</dbReference>
<dbReference type="Proteomes" id="UP000198607">
    <property type="component" value="Unassembled WGS sequence"/>
</dbReference>
<dbReference type="GO" id="GO:0005524">
    <property type="term" value="F:ATP binding"/>
    <property type="evidence" value="ECO:0007669"/>
    <property type="project" value="InterPro"/>
</dbReference>
<dbReference type="EMBL" id="FNCY01000003">
    <property type="protein sequence ID" value="SDH04928.1"/>
    <property type="molecule type" value="Genomic_DNA"/>
</dbReference>
<feature type="domain" description="ATPase AAA-type core" evidence="1">
    <location>
        <begin position="389"/>
        <end position="467"/>
    </location>
</feature>
<proteinExistence type="predicted"/>
<dbReference type="AlphaFoldDB" id="A0A1G7Z894"/>
<dbReference type="PANTHER" id="PTHR43581:SF3">
    <property type="entry name" value="AAA+ ATPASE DOMAIN-CONTAINING PROTEIN"/>
    <property type="match status" value="1"/>
</dbReference>
<evidence type="ECO:0000313" key="2">
    <source>
        <dbReference type="EMBL" id="SDH04928.1"/>
    </source>
</evidence>
<dbReference type="OrthoDB" id="7024727at2"/>
<gene>
    <name evidence="2" type="ORF">SAMN05660652_01102</name>
</gene>
<dbReference type="InterPro" id="IPR003959">
    <property type="entry name" value="ATPase_AAA_core"/>
</dbReference>
<evidence type="ECO:0000259" key="1">
    <source>
        <dbReference type="Pfam" id="PF13304"/>
    </source>
</evidence>
<name>A0A1G7Z894_9RHOO</name>